<protein>
    <submittedName>
        <fullName evidence="2">Uncharacterized protein</fullName>
    </submittedName>
</protein>
<proteinExistence type="predicted"/>
<evidence type="ECO:0000256" key="1">
    <source>
        <dbReference type="SAM" id="MobiDB-lite"/>
    </source>
</evidence>
<evidence type="ECO:0000313" key="3">
    <source>
        <dbReference type="Proteomes" id="UP000184388"/>
    </source>
</evidence>
<dbReference type="EMBL" id="FRBK01000026">
    <property type="protein sequence ID" value="SHN24037.1"/>
    <property type="molecule type" value="Genomic_DNA"/>
</dbReference>
<accession>A0A9X8N7R8</accession>
<reference evidence="3" key="1">
    <citation type="submission" date="2016-11" db="EMBL/GenBank/DDBJ databases">
        <authorList>
            <person name="Jaros S."/>
            <person name="Januszkiewicz K."/>
            <person name="Wedrychowicz H."/>
        </authorList>
    </citation>
    <scope>NUCLEOTIDE SEQUENCE [LARGE SCALE GENOMIC DNA]</scope>
    <source>
        <strain evidence="3">CGMCC 4.3555</strain>
    </source>
</reference>
<dbReference type="Proteomes" id="UP000184388">
    <property type="component" value="Unassembled WGS sequence"/>
</dbReference>
<feature type="region of interest" description="Disordered" evidence="1">
    <location>
        <begin position="1"/>
        <end position="54"/>
    </location>
</feature>
<gene>
    <name evidence="2" type="ORF">SAMN05216268_12659</name>
</gene>
<dbReference type="AlphaFoldDB" id="A0A9X8N7R8"/>
<dbReference type="RefSeq" id="WP_143179761.1">
    <property type="nucleotide sequence ID" value="NZ_FRBK01000026.1"/>
</dbReference>
<feature type="compositionally biased region" description="Polar residues" evidence="1">
    <location>
        <begin position="1"/>
        <end position="11"/>
    </location>
</feature>
<organism evidence="2 3">
    <name type="scientific">Streptomyces yunnanensis</name>
    <dbReference type="NCBI Taxonomy" id="156453"/>
    <lineage>
        <taxon>Bacteria</taxon>
        <taxon>Bacillati</taxon>
        <taxon>Actinomycetota</taxon>
        <taxon>Actinomycetes</taxon>
        <taxon>Kitasatosporales</taxon>
        <taxon>Streptomycetaceae</taxon>
        <taxon>Streptomyces</taxon>
    </lineage>
</organism>
<evidence type="ECO:0000313" key="2">
    <source>
        <dbReference type="EMBL" id="SHN24037.1"/>
    </source>
</evidence>
<feature type="compositionally biased region" description="Basic and acidic residues" evidence="1">
    <location>
        <begin position="42"/>
        <end position="54"/>
    </location>
</feature>
<sequence>MASFTGSTCSPARTAPEAPAVSAPVPRSDPPPHPRCLTCTRADNDRKDAAEEGDLRRRGECNRVINDHPHIGRPVDLW</sequence>
<feature type="compositionally biased region" description="Low complexity" evidence="1">
    <location>
        <begin position="15"/>
        <end position="26"/>
    </location>
</feature>
<comment type="caution">
    <text evidence="2">The sequence shown here is derived from an EMBL/GenBank/DDBJ whole genome shotgun (WGS) entry which is preliminary data.</text>
</comment>
<name>A0A9X8N7R8_9ACTN</name>